<dbReference type="PANTHER" id="PTHR33434">
    <property type="entry name" value="DEGV DOMAIN-CONTAINING PROTEIN DR_1986-RELATED"/>
    <property type="match status" value="1"/>
</dbReference>
<dbReference type="GO" id="GO:0008289">
    <property type="term" value="F:lipid binding"/>
    <property type="evidence" value="ECO:0007669"/>
    <property type="project" value="UniProtKB-KW"/>
</dbReference>
<sequence length="287" mass="31011">MNPIIVTDSTSDIPENLIERLGIRVVPLKVMFGGEALLDGVDIQAQEFYRRLAAADKLPTTSQPSPADFTAEYQRILDEHPGVPIVSLHISTGMSGTFQSATLGRSMLENDAADITLIDSLSASYGFGLMVVRAAELARAGASTAEIVAEVERLKSVRKLYFLVDTLEYLQKGGRIGRAAALFGTLLNIKPILSIDKEGVIYAVEKARGRKKALARVVELFQRELGEAGRVDVAIGHTVQPESADEILALLRQHFDVGDVVYSHIGSVVGTHVGPGCNAIYIWPSVK</sequence>
<gene>
    <name evidence="2" type="ORF">FFV09_01885</name>
</gene>
<dbReference type="PANTHER" id="PTHR33434:SF2">
    <property type="entry name" value="FATTY ACID-BINDING PROTEIN TM_1468"/>
    <property type="match status" value="1"/>
</dbReference>
<dbReference type="Gene3D" id="3.30.1180.10">
    <property type="match status" value="1"/>
</dbReference>
<dbReference type="InterPro" id="IPR003797">
    <property type="entry name" value="DegV"/>
</dbReference>
<keyword evidence="3" id="KW-1185">Reference proteome</keyword>
<dbReference type="NCBIfam" id="TIGR00762">
    <property type="entry name" value="DegV"/>
    <property type="match status" value="1"/>
</dbReference>
<dbReference type="InterPro" id="IPR043168">
    <property type="entry name" value="DegV_C"/>
</dbReference>
<dbReference type="OrthoDB" id="9780660at2"/>
<proteinExistence type="predicted"/>
<dbReference type="KEGG" id="saca:FFV09_01885"/>
<dbReference type="EMBL" id="CP041217">
    <property type="protein sequence ID" value="QDH19722.1"/>
    <property type="molecule type" value="Genomic_DNA"/>
</dbReference>
<keyword evidence="1" id="KW-0446">Lipid-binding</keyword>
<organism evidence="2 3">
    <name type="scientific">Saccharibacillus brassicae</name>
    <dbReference type="NCBI Taxonomy" id="2583377"/>
    <lineage>
        <taxon>Bacteria</taxon>
        <taxon>Bacillati</taxon>
        <taxon>Bacillota</taxon>
        <taxon>Bacilli</taxon>
        <taxon>Bacillales</taxon>
        <taxon>Paenibacillaceae</taxon>
        <taxon>Saccharibacillus</taxon>
    </lineage>
</organism>
<dbReference type="Pfam" id="PF02645">
    <property type="entry name" value="DegV"/>
    <property type="match status" value="1"/>
</dbReference>
<dbReference type="SUPFAM" id="SSF82549">
    <property type="entry name" value="DAK1/DegV-like"/>
    <property type="match status" value="1"/>
</dbReference>
<reference evidence="2 3" key="1">
    <citation type="submission" date="2019-06" db="EMBL/GenBank/DDBJ databases">
        <title>Saccharibacillus brassicae sp. nov., an endophytic bacterium isolated from Chinese cabbage seeds (Brassica pekinensis).</title>
        <authorList>
            <person name="Jiang L."/>
            <person name="Lee J."/>
            <person name="Kim S.W."/>
        </authorList>
    </citation>
    <scope>NUCLEOTIDE SEQUENCE [LARGE SCALE GENOMIC DNA]</scope>
    <source>
        <strain evidence="3">KCTC 43072 / ATSA2</strain>
    </source>
</reference>
<protein>
    <submittedName>
        <fullName evidence="2">DegV family protein</fullName>
    </submittedName>
</protein>
<evidence type="ECO:0000256" key="1">
    <source>
        <dbReference type="ARBA" id="ARBA00023121"/>
    </source>
</evidence>
<dbReference type="RefSeq" id="WP_141446111.1">
    <property type="nucleotide sequence ID" value="NZ_CP041217.1"/>
</dbReference>
<evidence type="ECO:0000313" key="2">
    <source>
        <dbReference type="EMBL" id="QDH19722.1"/>
    </source>
</evidence>
<dbReference type="AlphaFoldDB" id="A0A4Y6UQ08"/>
<name>A0A4Y6UQ08_SACBS</name>
<dbReference type="InterPro" id="IPR050270">
    <property type="entry name" value="DegV_domain_contain"/>
</dbReference>
<evidence type="ECO:0000313" key="3">
    <source>
        <dbReference type="Proteomes" id="UP000316968"/>
    </source>
</evidence>
<dbReference type="Proteomes" id="UP000316968">
    <property type="component" value="Chromosome"/>
</dbReference>
<accession>A0A4Y6UQ08</accession>
<dbReference type="PROSITE" id="PS51482">
    <property type="entry name" value="DEGV"/>
    <property type="match status" value="1"/>
</dbReference>
<dbReference type="Gene3D" id="3.40.50.10170">
    <property type="match status" value="1"/>
</dbReference>